<evidence type="ECO:0000256" key="5">
    <source>
        <dbReference type="ARBA" id="ARBA00022967"/>
    </source>
</evidence>
<evidence type="ECO:0000256" key="7">
    <source>
        <dbReference type="RuleBase" id="RU364083"/>
    </source>
</evidence>
<dbReference type="InterPro" id="IPR005893">
    <property type="entry name" value="PotA-like"/>
</dbReference>
<proteinExistence type="inferred from homology"/>
<keyword evidence="6 7" id="KW-0472">Membrane</keyword>
<accession>A0A9E7D6Y3</accession>
<keyword evidence="5 7" id="KW-1278">Translocase</keyword>
<comment type="function">
    <text evidence="7">Part of the ABC transporter complex PotABCD involved in spermidine/putrescine import. Responsible for energy coupling to the transport system.</text>
</comment>
<dbReference type="Pfam" id="PF08402">
    <property type="entry name" value="TOBE_2"/>
    <property type="match status" value="1"/>
</dbReference>
<dbReference type="GO" id="GO:0005524">
    <property type="term" value="F:ATP binding"/>
    <property type="evidence" value="ECO:0007669"/>
    <property type="project" value="UniProtKB-KW"/>
</dbReference>
<dbReference type="Proteomes" id="UP000831684">
    <property type="component" value="Chromosome"/>
</dbReference>
<dbReference type="NCBIfam" id="TIGR01187">
    <property type="entry name" value="potA"/>
    <property type="match status" value="1"/>
</dbReference>
<sequence length="367" mass="39536">MTAQNPAPAAVELVRVRKEFGSAVGVADVSLTIGQGEFLTLLGPSGCGKSTLLGMIAGFLTPTAGKIVVDGVDITDVEPYRRDIGMVFQSYALFPHMNVFDNIAFGLRMRKLPKAEIATEVRRAIAMMKLEGFEQRRVSQLSGGQRQRVALARAIVIRPKVLLLDEPLSALDKNLRAQMQVELSELHRKTGLTTIFVTHDQGEALSLSDRIVVMNRGEVQQVAAPVELYRTPANGFVASFIGEINALPVARYEREGAEAALVLPGAGRLSAAAQPHWDFAHGSDVRAFLRPEHVRPARPGEEGPNILRGVVAAHIYQGSHTITRVEMDGLGLIETRVTGADIVGTHPVGAPIALVFDLGEAVLLATH</sequence>
<name>A0A9E7D6Y3_9HYPH</name>
<dbReference type="SMART" id="SM00382">
    <property type="entry name" value="AAA"/>
    <property type="match status" value="1"/>
</dbReference>
<dbReference type="InterPro" id="IPR003593">
    <property type="entry name" value="AAA+_ATPase"/>
</dbReference>
<dbReference type="GO" id="GO:0015417">
    <property type="term" value="F:ABC-type polyamine transporter activity"/>
    <property type="evidence" value="ECO:0007669"/>
    <property type="project" value="UniProtKB-EC"/>
</dbReference>
<gene>
    <name evidence="7" type="primary">potA</name>
    <name evidence="9" type="ORF">K9D25_00970</name>
</gene>
<dbReference type="AlphaFoldDB" id="A0A9E7D6Y3"/>
<keyword evidence="2 7" id="KW-1003">Cell membrane</keyword>
<dbReference type="Gene3D" id="2.40.50.100">
    <property type="match status" value="1"/>
</dbReference>
<evidence type="ECO:0000313" key="9">
    <source>
        <dbReference type="EMBL" id="UOK71331.1"/>
    </source>
</evidence>
<dbReference type="SUPFAM" id="SSF52540">
    <property type="entry name" value="P-loop containing nucleoside triphosphate hydrolases"/>
    <property type="match status" value="1"/>
</dbReference>
<evidence type="ECO:0000256" key="1">
    <source>
        <dbReference type="ARBA" id="ARBA00022448"/>
    </source>
</evidence>
<keyword evidence="1 7" id="KW-0813">Transport</keyword>
<dbReference type="RefSeq" id="WP_244378364.1">
    <property type="nucleotide sequence ID" value="NZ_CP083239.1"/>
</dbReference>
<dbReference type="FunFam" id="3.40.50.300:FF:000133">
    <property type="entry name" value="Spermidine/putrescine import ATP-binding protein PotA"/>
    <property type="match status" value="1"/>
</dbReference>
<dbReference type="InterPro" id="IPR003439">
    <property type="entry name" value="ABC_transporter-like_ATP-bd"/>
</dbReference>
<comment type="catalytic activity">
    <reaction evidence="7">
        <text>ATP + H2O + polyamine-[polyamine-binding protein]Side 1 = ADP + phosphate + polyamineSide 2 + [polyamine-binding protein]Side 1.</text>
        <dbReference type="EC" id="7.6.2.11"/>
    </reaction>
</comment>
<dbReference type="InterPro" id="IPR008995">
    <property type="entry name" value="Mo/tungstate-bd_C_term_dom"/>
</dbReference>
<evidence type="ECO:0000313" key="10">
    <source>
        <dbReference type="Proteomes" id="UP000831684"/>
    </source>
</evidence>
<protein>
    <recommendedName>
        <fullName evidence="7">Spermidine/putrescine import ATP-binding protein PotA</fullName>
        <ecNumber evidence="7">7.6.2.11</ecNumber>
    </recommendedName>
</protein>
<comment type="similarity">
    <text evidence="7">Belongs to the ABC transporter superfamily. Spermidine/putrescine importer (TC 3.A.1.11.1) family.</text>
</comment>
<dbReference type="SUPFAM" id="SSF50331">
    <property type="entry name" value="MOP-like"/>
    <property type="match status" value="1"/>
</dbReference>
<dbReference type="KEGG" id="apol:K9D25_00970"/>
<evidence type="ECO:0000256" key="2">
    <source>
        <dbReference type="ARBA" id="ARBA00022475"/>
    </source>
</evidence>
<dbReference type="GO" id="GO:0015847">
    <property type="term" value="P:putrescine transport"/>
    <property type="evidence" value="ECO:0007669"/>
    <property type="project" value="UniProtKB-ARBA"/>
</dbReference>
<comment type="subunit">
    <text evidence="7">The complex is composed of two ATP-binding proteins (PotA), two transmembrane proteins (PotB and PotC) and a solute-binding protein (PotD).</text>
</comment>
<dbReference type="PANTHER" id="PTHR42781:SF4">
    <property type="entry name" value="SPERMIDINE_PUTRESCINE IMPORT ATP-BINDING PROTEIN POTA"/>
    <property type="match status" value="1"/>
</dbReference>
<dbReference type="Pfam" id="PF00005">
    <property type="entry name" value="ABC_tran"/>
    <property type="match status" value="1"/>
</dbReference>
<dbReference type="InterPro" id="IPR017871">
    <property type="entry name" value="ABC_transporter-like_CS"/>
</dbReference>
<dbReference type="InterPro" id="IPR027417">
    <property type="entry name" value="P-loop_NTPase"/>
</dbReference>
<dbReference type="GO" id="GO:0043190">
    <property type="term" value="C:ATP-binding cassette (ABC) transporter complex"/>
    <property type="evidence" value="ECO:0007669"/>
    <property type="project" value="InterPro"/>
</dbReference>
<dbReference type="InterPro" id="IPR013611">
    <property type="entry name" value="Transp-assoc_OB_typ2"/>
</dbReference>
<dbReference type="PROSITE" id="PS50893">
    <property type="entry name" value="ABC_TRANSPORTER_2"/>
    <property type="match status" value="1"/>
</dbReference>
<organism evidence="9 10">
    <name type="scientific">Ancylobacter polymorphus</name>
    <dbReference type="NCBI Taxonomy" id="223390"/>
    <lineage>
        <taxon>Bacteria</taxon>
        <taxon>Pseudomonadati</taxon>
        <taxon>Pseudomonadota</taxon>
        <taxon>Alphaproteobacteria</taxon>
        <taxon>Hyphomicrobiales</taxon>
        <taxon>Xanthobacteraceae</taxon>
        <taxon>Ancylobacter</taxon>
    </lineage>
</organism>
<dbReference type="GO" id="GO:0016887">
    <property type="term" value="F:ATP hydrolysis activity"/>
    <property type="evidence" value="ECO:0007669"/>
    <property type="project" value="InterPro"/>
</dbReference>
<evidence type="ECO:0000259" key="8">
    <source>
        <dbReference type="PROSITE" id="PS50893"/>
    </source>
</evidence>
<dbReference type="EC" id="7.6.2.11" evidence="7"/>
<dbReference type="EMBL" id="CP083239">
    <property type="protein sequence ID" value="UOK71331.1"/>
    <property type="molecule type" value="Genomic_DNA"/>
</dbReference>
<evidence type="ECO:0000256" key="3">
    <source>
        <dbReference type="ARBA" id="ARBA00022741"/>
    </source>
</evidence>
<keyword evidence="4 7" id="KW-0067">ATP-binding</keyword>
<evidence type="ECO:0000256" key="4">
    <source>
        <dbReference type="ARBA" id="ARBA00022840"/>
    </source>
</evidence>
<keyword evidence="3 7" id="KW-0547">Nucleotide-binding</keyword>
<dbReference type="PANTHER" id="PTHR42781">
    <property type="entry name" value="SPERMIDINE/PUTRESCINE IMPORT ATP-BINDING PROTEIN POTA"/>
    <property type="match status" value="1"/>
</dbReference>
<reference evidence="9" key="1">
    <citation type="submission" date="2021-09" db="EMBL/GenBank/DDBJ databases">
        <title>Network and meta-omics reveal the key degrader and cooperation patterns in an efficient 1,4-dioxane-degrading microbial community.</title>
        <authorList>
            <person name="Dai C."/>
        </authorList>
    </citation>
    <scope>NUCLEOTIDE SEQUENCE</scope>
    <source>
        <strain evidence="9">ZM13</strain>
    </source>
</reference>
<evidence type="ECO:0000256" key="6">
    <source>
        <dbReference type="ARBA" id="ARBA00023136"/>
    </source>
</evidence>
<feature type="domain" description="ABC transporter" evidence="8">
    <location>
        <begin position="11"/>
        <end position="241"/>
    </location>
</feature>
<dbReference type="InterPro" id="IPR050093">
    <property type="entry name" value="ABC_SmlMolc_Importer"/>
</dbReference>
<dbReference type="Gene3D" id="3.40.50.300">
    <property type="entry name" value="P-loop containing nucleotide triphosphate hydrolases"/>
    <property type="match status" value="1"/>
</dbReference>
<dbReference type="PROSITE" id="PS00211">
    <property type="entry name" value="ABC_TRANSPORTER_1"/>
    <property type="match status" value="1"/>
</dbReference>